<reference evidence="3" key="1">
    <citation type="submission" date="2020-05" db="EMBL/GenBank/DDBJ databases">
        <title>The draft genome sequence of Maribacter sp. ANRC-HE7.</title>
        <authorList>
            <person name="Mu L."/>
        </authorList>
    </citation>
    <scope>NUCLEOTIDE SEQUENCE</scope>
    <source>
        <strain evidence="3">ANRC-HE7</strain>
    </source>
</reference>
<dbReference type="PANTHER" id="PTHR36927">
    <property type="entry name" value="BLR4337 PROTEIN"/>
    <property type="match status" value="1"/>
</dbReference>
<keyword evidence="1" id="KW-0812">Transmembrane</keyword>
<dbReference type="InterPro" id="IPR002656">
    <property type="entry name" value="Acyl_transf_3_dom"/>
</dbReference>
<feature type="domain" description="Acyltransferase 3" evidence="2">
    <location>
        <begin position="2"/>
        <end position="343"/>
    </location>
</feature>
<keyword evidence="3" id="KW-0808">Transferase</keyword>
<sequence length="384" mass="45140">MMMLGIVLHSIITYDTIIHPGEWLLKDIAYTSNFMTWLYWLIHIFRMPIFFIVTGFFGALLFYERSPEMMIKNRIKRVLFPFILFLFLLWPPMLFTFTYTNLVFSGTENALSQSLNAFGELSDFLPSTTMHLWFLYYLMLFVFTSFGLGMMLKKLPRLSTKINYVFHLIVEKPYARLLMFSAITFGLLLVMNQPWVSTSTYFKPSIKTFVFYFVFYLFGWLLFKSKGLLKTFMQYDFLSTIFGILLLTVSFLYKDKLSVEVIMALNALTVWSLSFGITGLFVRYGSEHSQGMRYISDASYWVYLIHLPFTQLIPGMIADWNFPPPLKALVVLTTTSMICFISYHYLVRNTFIGKFLNGKKYPIKTYSLGQIKEILVRIWAIRNY</sequence>
<name>A0ABR7V1W7_9FLAO</name>
<accession>A0ABR7V1W7</accession>
<keyword evidence="3" id="KW-0012">Acyltransferase</keyword>
<keyword evidence="1" id="KW-0472">Membrane</keyword>
<feature type="transmembrane region" description="Helical" evidence="1">
    <location>
        <begin position="75"/>
        <end position="95"/>
    </location>
</feature>
<dbReference type="PANTHER" id="PTHR36927:SF1">
    <property type="entry name" value="MDO-LIKE PROTEIN"/>
    <property type="match status" value="1"/>
</dbReference>
<gene>
    <name evidence="3" type="ORF">HPE56_13555</name>
</gene>
<keyword evidence="1" id="KW-1133">Transmembrane helix</keyword>
<feature type="transmembrane region" description="Helical" evidence="1">
    <location>
        <begin position="329"/>
        <end position="347"/>
    </location>
</feature>
<feature type="transmembrane region" description="Helical" evidence="1">
    <location>
        <begin position="298"/>
        <end position="317"/>
    </location>
</feature>
<dbReference type="GO" id="GO:0016746">
    <property type="term" value="F:acyltransferase activity"/>
    <property type="evidence" value="ECO:0007669"/>
    <property type="project" value="UniProtKB-KW"/>
</dbReference>
<feature type="transmembrane region" description="Helical" evidence="1">
    <location>
        <begin position="204"/>
        <end position="223"/>
    </location>
</feature>
<evidence type="ECO:0000259" key="2">
    <source>
        <dbReference type="Pfam" id="PF01757"/>
    </source>
</evidence>
<protein>
    <submittedName>
        <fullName evidence="3">Acyltransferase family protein</fullName>
    </submittedName>
</protein>
<dbReference type="Proteomes" id="UP001166021">
    <property type="component" value="Unassembled WGS sequence"/>
</dbReference>
<dbReference type="Pfam" id="PF01757">
    <property type="entry name" value="Acyl_transf_3"/>
    <property type="match status" value="1"/>
</dbReference>
<feature type="transmembrane region" description="Helical" evidence="1">
    <location>
        <begin position="133"/>
        <end position="152"/>
    </location>
</feature>
<comment type="caution">
    <text evidence="3">The sequence shown here is derived from an EMBL/GenBank/DDBJ whole genome shotgun (WGS) entry which is preliminary data.</text>
</comment>
<evidence type="ECO:0000256" key="1">
    <source>
        <dbReference type="SAM" id="Phobius"/>
    </source>
</evidence>
<dbReference type="InterPro" id="IPR050623">
    <property type="entry name" value="Glucan_succinyl_AcylTrfase"/>
</dbReference>
<feature type="transmembrane region" description="Helical" evidence="1">
    <location>
        <begin position="265"/>
        <end position="286"/>
    </location>
</feature>
<feature type="transmembrane region" description="Helical" evidence="1">
    <location>
        <begin position="37"/>
        <end position="63"/>
    </location>
</feature>
<organism evidence="3 4">
    <name type="scientific">Maribacter aquimaris</name>
    <dbReference type="NCBI Taxonomy" id="2737171"/>
    <lineage>
        <taxon>Bacteria</taxon>
        <taxon>Pseudomonadati</taxon>
        <taxon>Bacteroidota</taxon>
        <taxon>Flavobacteriia</taxon>
        <taxon>Flavobacteriales</taxon>
        <taxon>Flavobacteriaceae</taxon>
        <taxon>Maribacter</taxon>
    </lineage>
</organism>
<proteinExistence type="predicted"/>
<dbReference type="EMBL" id="JABTCF010000008">
    <property type="protein sequence ID" value="MBD0778824.1"/>
    <property type="molecule type" value="Genomic_DNA"/>
</dbReference>
<evidence type="ECO:0000313" key="3">
    <source>
        <dbReference type="EMBL" id="MBD0778824.1"/>
    </source>
</evidence>
<evidence type="ECO:0000313" key="4">
    <source>
        <dbReference type="Proteomes" id="UP001166021"/>
    </source>
</evidence>
<feature type="transmembrane region" description="Helical" evidence="1">
    <location>
        <begin position="235"/>
        <end position="253"/>
    </location>
</feature>
<feature type="transmembrane region" description="Helical" evidence="1">
    <location>
        <begin position="173"/>
        <end position="192"/>
    </location>
</feature>
<keyword evidence="4" id="KW-1185">Reference proteome</keyword>